<evidence type="ECO:0000259" key="2">
    <source>
        <dbReference type="Pfam" id="PF00248"/>
    </source>
</evidence>
<keyword evidence="4" id="KW-1185">Reference proteome</keyword>
<evidence type="ECO:0000313" key="4">
    <source>
        <dbReference type="Proteomes" id="UP000064967"/>
    </source>
</evidence>
<reference evidence="3 4" key="1">
    <citation type="submission" date="2015-08" db="EMBL/GenBank/DDBJ databases">
        <authorList>
            <person name="Babu N.S."/>
            <person name="Beckwith C.J."/>
            <person name="Beseler K.G."/>
            <person name="Brison A."/>
            <person name="Carone J.V."/>
            <person name="Caskin T.P."/>
            <person name="Diamond M."/>
            <person name="Durham M.E."/>
            <person name="Foxe J.M."/>
            <person name="Go M."/>
            <person name="Henderson B.A."/>
            <person name="Jones I.B."/>
            <person name="McGettigan J.A."/>
            <person name="Micheletti S.J."/>
            <person name="Nasrallah M.E."/>
            <person name="Ortiz D."/>
            <person name="Piller C.R."/>
            <person name="Privatt S.R."/>
            <person name="Schneider S.L."/>
            <person name="Sharp S."/>
            <person name="Smith T.C."/>
            <person name="Stanton J.D."/>
            <person name="Ullery H.E."/>
            <person name="Wilson R.J."/>
            <person name="Serrano M.G."/>
            <person name="Buck G."/>
            <person name="Lee V."/>
            <person name="Wang Y."/>
            <person name="Carvalho R."/>
            <person name="Voegtly L."/>
            <person name="Shi R."/>
            <person name="Duckworth R."/>
            <person name="Johnson A."/>
            <person name="Loviza R."/>
            <person name="Walstead R."/>
            <person name="Shah Z."/>
            <person name="Kiflezghi M."/>
            <person name="Wade K."/>
            <person name="Ball S.L."/>
            <person name="Bradley K.W."/>
            <person name="Asai D.J."/>
            <person name="Bowman C.A."/>
            <person name="Russell D.A."/>
            <person name="Pope W.H."/>
            <person name="Jacobs-Sera D."/>
            <person name="Hendrix R.W."/>
            <person name="Hatfull G.F."/>
        </authorList>
    </citation>
    <scope>NUCLEOTIDE SEQUENCE [LARGE SCALE GENOMIC DNA]</scope>
    <source>
        <strain evidence="3 4">DSM 27648</strain>
    </source>
</reference>
<dbReference type="KEGG" id="llu:AKJ09_01039"/>
<dbReference type="Proteomes" id="UP000064967">
    <property type="component" value="Chromosome"/>
</dbReference>
<dbReference type="PANTHER" id="PTHR43312">
    <property type="entry name" value="D-THREO-ALDOSE 1-DEHYDROGENASE"/>
    <property type="match status" value="1"/>
</dbReference>
<evidence type="ECO:0000313" key="3">
    <source>
        <dbReference type="EMBL" id="AKU94375.1"/>
    </source>
</evidence>
<dbReference type="AlphaFoldDB" id="A0A0K1PLH3"/>
<dbReference type="PANTHER" id="PTHR43312:SF1">
    <property type="entry name" value="NADP-DEPENDENT OXIDOREDUCTASE DOMAIN-CONTAINING PROTEIN"/>
    <property type="match status" value="1"/>
</dbReference>
<dbReference type="Pfam" id="PF00248">
    <property type="entry name" value="Aldo_ket_red"/>
    <property type="match status" value="1"/>
</dbReference>
<dbReference type="EMBL" id="CP012333">
    <property type="protein sequence ID" value="AKU94375.1"/>
    <property type="molecule type" value="Genomic_DNA"/>
</dbReference>
<feature type="domain" description="NADP-dependent oxidoreductase" evidence="2">
    <location>
        <begin position="75"/>
        <end position="273"/>
    </location>
</feature>
<feature type="region of interest" description="Disordered" evidence="1">
    <location>
        <begin position="32"/>
        <end position="65"/>
    </location>
</feature>
<name>A0A0K1PLH3_9BACT</name>
<dbReference type="PATRIC" id="fig|1391654.3.peg.1058"/>
<dbReference type="InterPro" id="IPR023210">
    <property type="entry name" value="NADP_OxRdtase_dom"/>
</dbReference>
<sequence length="361" mass="39171">MRGMSSDLTRRKFIGLAAAGLALAACKARKKEDVPKSPHPGAPVEGATQLPAAPTSAQQMPMRPLGSTGAMVSLVGLGGFHIGLPKEEDEGIRLIRTALDHGINFLDNCWDYNGGRSEERMGKALEGGYRDRAFLMTKLDGRTREAAQAQLEQSLKRLRTDRIDLVQIHEVIRMTDPARVFAPGGAIEALVQAKQAGKLRFIGFTGHKVPEIHLAMLKTADEHGFRFDAVQMPLNVMDAHYKSFEKKVLPVLLEKKMGVLGMKALGSGILLESHTVSAVECLHYAMNLPTSTVITGCETMGVLQQAIGAALSFQPLDKQRVATLLASTAAAASDGKYEKFKTTERFDGTARNPRWLEGPSI</sequence>
<dbReference type="SUPFAM" id="SSF51430">
    <property type="entry name" value="NAD(P)-linked oxidoreductase"/>
    <property type="match status" value="1"/>
</dbReference>
<dbReference type="STRING" id="1391654.AKJ09_01039"/>
<protein>
    <submittedName>
        <fullName evidence="3">Nucleoside-diphosphate-sugar epimerase</fullName>
    </submittedName>
</protein>
<dbReference type="InterPro" id="IPR036812">
    <property type="entry name" value="NAD(P)_OxRdtase_dom_sf"/>
</dbReference>
<proteinExistence type="predicted"/>
<dbReference type="CDD" id="cd19100">
    <property type="entry name" value="AKR_unchar"/>
    <property type="match status" value="1"/>
</dbReference>
<gene>
    <name evidence="3" type="ORF">AKJ09_01039</name>
</gene>
<dbReference type="InterPro" id="IPR053135">
    <property type="entry name" value="AKR2_Oxidoreductase"/>
</dbReference>
<dbReference type="PROSITE" id="PS51257">
    <property type="entry name" value="PROKAR_LIPOPROTEIN"/>
    <property type="match status" value="1"/>
</dbReference>
<evidence type="ECO:0000256" key="1">
    <source>
        <dbReference type="SAM" id="MobiDB-lite"/>
    </source>
</evidence>
<accession>A0A0K1PLH3</accession>
<organism evidence="3 4">
    <name type="scientific">Labilithrix luteola</name>
    <dbReference type="NCBI Taxonomy" id="1391654"/>
    <lineage>
        <taxon>Bacteria</taxon>
        <taxon>Pseudomonadati</taxon>
        <taxon>Myxococcota</taxon>
        <taxon>Polyangia</taxon>
        <taxon>Polyangiales</taxon>
        <taxon>Labilitrichaceae</taxon>
        <taxon>Labilithrix</taxon>
    </lineage>
</organism>
<dbReference type="Gene3D" id="3.20.20.100">
    <property type="entry name" value="NADP-dependent oxidoreductase domain"/>
    <property type="match status" value="1"/>
</dbReference>